<accession>A0A914LNQ1</accession>
<evidence type="ECO:0000313" key="2">
    <source>
        <dbReference type="WBParaSite" id="Minc3s00699g16253"/>
    </source>
</evidence>
<name>A0A914LNQ1_MELIC</name>
<sequence length="52" mass="5866">MLLAYKPTLLKCAMSNSSLAASAVMLLNMLTSEAWRDIMAEGARCSFERRRR</sequence>
<organism evidence="1 2">
    <name type="scientific">Meloidogyne incognita</name>
    <name type="common">Southern root-knot nematode worm</name>
    <name type="synonym">Oxyuris incognita</name>
    <dbReference type="NCBI Taxonomy" id="6306"/>
    <lineage>
        <taxon>Eukaryota</taxon>
        <taxon>Metazoa</taxon>
        <taxon>Ecdysozoa</taxon>
        <taxon>Nematoda</taxon>
        <taxon>Chromadorea</taxon>
        <taxon>Rhabditida</taxon>
        <taxon>Tylenchina</taxon>
        <taxon>Tylenchomorpha</taxon>
        <taxon>Tylenchoidea</taxon>
        <taxon>Meloidogynidae</taxon>
        <taxon>Meloidogyninae</taxon>
        <taxon>Meloidogyne</taxon>
        <taxon>Meloidogyne incognita group</taxon>
    </lineage>
</organism>
<keyword evidence="1" id="KW-1185">Reference proteome</keyword>
<evidence type="ECO:0000313" key="1">
    <source>
        <dbReference type="Proteomes" id="UP000887563"/>
    </source>
</evidence>
<dbReference type="Proteomes" id="UP000887563">
    <property type="component" value="Unplaced"/>
</dbReference>
<dbReference type="WBParaSite" id="Minc3s00699g16253">
    <property type="protein sequence ID" value="Minc3s00699g16253"/>
    <property type="gene ID" value="Minc3s00699g16253"/>
</dbReference>
<dbReference type="AlphaFoldDB" id="A0A914LNQ1"/>
<proteinExistence type="predicted"/>
<reference evidence="2" key="1">
    <citation type="submission" date="2022-11" db="UniProtKB">
        <authorList>
            <consortium name="WormBaseParasite"/>
        </authorList>
    </citation>
    <scope>IDENTIFICATION</scope>
</reference>
<protein>
    <submittedName>
        <fullName evidence="2">Uncharacterized protein</fullName>
    </submittedName>
</protein>